<dbReference type="Gene3D" id="3.60.15.10">
    <property type="entry name" value="Ribonuclease Z/Hydroxyacylglutathione hydrolase-like"/>
    <property type="match status" value="1"/>
</dbReference>
<dbReference type="PANTHER" id="PTHR46018">
    <property type="entry name" value="ZINC PHOSPHODIESTERASE ELAC PROTEIN 1"/>
    <property type="match status" value="1"/>
</dbReference>
<dbReference type="Proteomes" id="UP000682733">
    <property type="component" value="Unassembled WGS sequence"/>
</dbReference>
<dbReference type="EMBL" id="CAJOBA010079164">
    <property type="protein sequence ID" value="CAF4433030.1"/>
    <property type="molecule type" value="Genomic_DNA"/>
</dbReference>
<evidence type="ECO:0000259" key="1">
    <source>
        <dbReference type="Pfam" id="PF00753"/>
    </source>
</evidence>
<accession>A0A8S2WB10</accession>
<dbReference type="Pfam" id="PF00753">
    <property type="entry name" value="Lactamase_B"/>
    <property type="match status" value="1"/>
</dbReference>
<dbReference type="SUPFAM" id="SSF56281">
    <property type="entry name" value="Metallo-hydrolase/oxidoreductase"/>
    <property type="match status" value="1"/>
</dbReference>
<gene>
    <name evidence="2" type="ORF">TMI583_LOCUS44999</name>
</gene>
<proteinExistence type="predicted"/>
<dbReference type="AlphaFoldDB" id="A0A8S2WB10"/>
<protein>
    <recommendedName>
        <fullName evidence="1">Metallo-beta-lactamase domain-containing protein</fullName>
    </recommendedName>
</protein>
<evidence type="ECO:0000313" key="2">
    <source>
        <dbReference type="EMBL" id="CAF4433030.1"/>
    </source>
</evidence>
<dbReference type="InterPro" id="IPR001279">
    <property type="entry name" value="Metallo-B-lactamas"/>
</dbReference>
<evidence type="ECO:0000313" key="3">
    <source>
        <dbReference type="Proteomes" id="UP000682733"/>
    </source>
</evidence>
<dbReference type="GO" id="GO:0042781">
    <property type="term" value="F:3'-tRNA processing endoribonuclease activity"/>
    <property type="evidence" value="ECO:0007669"/>
    <property type="project" value="TreeGrafter"/>
</dbReference>
<organism evidence="2 3">
    <name type="scientific">Didymodactylos carnosus</name>
    <dbReference type="NCBI Taxonomy" id="1234261"/>
    <lineage>
        <taxon>Eukaryota</taxon>
        <taxon>Metazoa</taxon>
        <taxon>Spiralia</taxon>
        <taxon>Gnathifera</taxon>
        <taxon>Rotifera</taxon>
        <taxon>Eurotatoria</taxon>
        <taxon>Bdelloidea</taxon>
        <taxon>Philodinida</taxon>
        <taxon>Philodinidae</taxon>
        <taxon>Didymodactylos</taxon>
    </lineage>
</organism>
<comment type="caution">
    <text evidence="2">The sequence shown here is derived from an EMBL/GenBank/DDBJ whole genome shotgun (WGS) entry which is preliminary data.</text>
</comment>
<reference evidence="2" key="1">
    <citation type="submission" date="2021-02" db="EMBL/GenBank/DDBJ databases">
        <authorList>
            <person name="Nowell W R."/>
        </authorList>
    </citation>
    <scope>NUCLEOTIDE SEQUENCE</scope>
</reference>
<dbReference type="PANTHER" id="PTHR46018:SF2">
    <property type="entry name" value="ZINC PHOSPHODIESTERASE ELAC PROTEIN 1"/>
    <property type="match status" value="1"/>
</dbReference>
<feature type="domain" description="Metallo-beta-lactamase" evidence="1">
    <location>
        <begin position="48"/>
        <end position="239"/>
    </location>
</feature>
<dbReference type="InterPro" id="IPR036866">
    <property type="entry name" value="RibonucZ/Hydroxyglut_hydro"/>
</dbReference>
<name>A0A8S2WB10_9BILA</name>
<sequence length="345" mass="38253">MSKPRLLSRAVCQSPVCSDSNATAKASTVGLTIMFCGTGQPLDSRRGRACTAVRAGDEYMVFDIGMGSEVCLSTFNWTDLSLKVTKIFLTHYHSDHTGGVPNFLTFGWLDRGFKVDLYGPDFDIMANFTEGMRKFYVVDALQRETNSFYANKTCAPAFHSPAEPNLSPTKYDTLQFNSKPYNSPKFDNKTRVMVYQNTSSGLKVEAFRVDHHIANPAVGYRITYKGKVVVISGDTVGYPVSTAVFNAAQNVDILVHEIINKTYVTKVLATTPEDEFFRNCQLLKSHSTIDQVATVAKAANVKQLIATHIVPSPVTDEQSALIKQQIAKTYKGNILISNDYDYFLL</sequence>